<feature type="coiled-coil region" evidence="3">
    <location>
        <begin position="381"/>
        <end position="411"/>
    </location>
</feature>
<keyword evidence="2" id="KW-0472">Membrane</keyword>
<keyword evidence="3" id="KW-0175">Coiled coil</keyword>
<evidence type="ECO:0000256" key="1">
    <source>
        <dbReference type="ARBA" id="ARBA00007613"/>
    </source>
</evidence>
<dbReference type="InterPro" id="IPR003423">
    <property type="entry name" value="OMP_efflux"/>
</dbReference>
<dbReference type="Proteomes" id="UP001303946">
    <property type="component" value="Chromosome"/>
</dbReference>
<dbReference type="PROSITE" id="PS51257">
    <property type="entry name" value="PROKAR_LIPOPROTEIN"/>
    <property type="match status" value="1"/>
</dbReference>
<sequence>MAPRSSSRHPLATLATVAAVLALSGCASLTARQQALPDVAVPAQWSTSAPTPGKLTTLANWWQRYDDPQLTALVTQALQANTTVRSAQAALAQARALRDVQNANLGPTLGASASAQRSKTGDAPAGSRYQSGFDASWEPDVFGGKRAGLSAAEADALASQASLGDTQVSVAAEVAVSYVQLRGLQTRLDIARRNLAAQQETLQITDWRVQAGLATSLELAQARTATEQTRAQIPSLETSVAQTEHALAVLTGQPPTALHERLAPAAPVPMPSGELALDIPAQTLRQRPDIRVAEQQISAALARVSQADAARYPSFNLSGSVGLSALALSGLTGGGSVVSALLGSVSVPLFDDGAAKAQVRSQEAALERARVNYQAVVLNALQEVEDALVALRGNRERLQRLQSASESAQQAALLANQRYSSGLVDFQTVLETQRSLLSTQDSLAATQAELSADHVRLYKALGGGWTSNESAPS</sequence>
<feature type="compositionally biased region" description="Polar residues" evidence="4">
    <location>
        <begin position="108"/>
        <end position="118"/>
    </location>
</feature>
<name>A0ABZ0CTS0_9BURK</name>
<dbReference type="SUPFAM" id="SSF56954">
    <property type="entry name" value="Outer membrane efflux proteins (OEP)"/>
    <property type="match status" value="1"/>
</dbReference>
<feature type="chain" id="PRO_5044951141" evidence="2">
    <location>
        <begin position="28"/>
        <end position="473"/>
    </location>
</feature>
<accession>A0ABZ0CTS0</accession>
<dbReference type="Gene3D" id="2.20.200.10">
    <property type="entry name" value="Outer membrane efflux proteins (OEP)"/>
    <property type="match status" value="1"/>
</dbReference>
<keyword evidence="2" id="KW-0812">Transmembrane</keyword>
<feature type="signal peptide" evidence="2">
    <location>
        <begin position="1"/>
        <end position="27"/>
    </location>
</feature>
<evidence type="ECO:0000313" key="5">
    <source>
        <dbReference type="EMBL" id="WOB08357.1"/>
    </source>
</evidence>
<comment type="similarity">
    <text evidence="1 2">Belongs to the outer membrane factor (OMF) (TC 1.B.17) family.</text>
</comment>
<evidence type="ECO:0000256" key="3">
    <source>
        <dbReference type="SAM" id="Coils"/>
    </source>
</evidence>
<dbReference type="PANTHER" id="PTHR30203:SF32">
    <property type="entry name" value="CATION EFFLUX SYSTEM PROTEIN CUSC"/>
    <property type="match status" value="1"/>
</dbReference>
<dbReference type="RefSeq" id="WP_316701092.1">
    <property type="nucleotide sequence ID" value="NZ_CP136336.1"/>
</dbReference>
<evidence type="ECO:0000313" key="6">
    <source>
        <dbReference type="Proteomes" id="UP001303946"/>
    </source>
</evidence>
<evidence type="ECO:0000256" key="2">
    <source>
        <dbReference type="RuleBase" id="RU362097"/>
    </source>
</evidence>
<protein>
    <submittedName>
        <fullName evidence="5">Efflux transporter outer membrane subunit</fullName>
    </submittedName>
</protein>
<dbReference type="InterPro" id="IPR010131">
    <property type="entry name" value="MdtP/NodT-like"/>
</dbReference>
<keyword evidence="2" id="KW-0564">Palmitate</keyword>
<feature type="region of interest" description="Disordered" evidence="4">
    <location>
        <begin position="108"/>
        <end position="132"/>
    </location>
</feature>
<gene>
    <name evidence="5" type="ORF">RXV79_26090</name>
</gene>
<comment type="subcellular location">
    <subcellularLocation>
        <location evidence="2">Cell membrane</location>
        <topology evidence="2">Lipid-anchor</topology>
    </subcellularLocation>
</comment>
<keyword evidence="2" id="KW-0449">Lipoprotein</keyword>
<evidence type="ECO:0000256" key="4">
    <source>
        <dbReference type="SAM" id="MobiDB-lite"/>
    </source>
</evidence>
<keyword evidence="6" id="KW-1185">Reference proteome</keyword>
<dbReference type="EMBL" id="CP136336">
    <property type="protein sequence ID" value="WOB08357.1"/>
    <property type="molecule type" value="Genomic_DNA"/>
</dbReference>
<dbReference type="NCBIfam" id="TIGR01845">
    <property type="entry name" value="outer_NodT"/>
    <property type="match status" value="1"/>
</dbReference>
<keyword evidence="2" id="KW-1134">Transmembrane beta strand</keyword>
<organism evidence="5 6">
    <name type="scientific">Piscinibacter gummiphilus</name>
    <dbReference type="NCBI Taxonomy" id="946333"/>
    <lineage>
        <taxon>Bacteria</taxon>
        <taxon>Pseudomonadati</taxon>
        <taxon>Pseudomonadota</taxon>
        <taxon>Betaproteobacteria</taxon>
        <taxon>Burkholderiales</taxon>
        <taxon>Sphaerotilaceae</taxon>
        <taxon>Piscinibacter</taxon>
    </lineage>
</organism>
<reference evidence="5 6" key="1">
    <citation type="submission" date="2023-10" db="EMBL/GenBank/DDBJ databases">
        <title>Bacteria for the degradation of biodegradable plastic PBAT(Polybutylene adipate terephthalate).</title>
        <authorList>
            <person name="Weon H.-Y."/>
            <person name="Yeon J."/>
        </authorList>
    </citation>
    <scope>NUCLEOTIDE SEQUENCE [LARGE SCALE GENOMIC DNA]</scope>
    <source>
        <strain evidence="5 6">SBD 7-3</strain>
    </source>
</reference>
<keyword evidence="2" id="KW-0732">Signal</keyword>
<proteinExistence type="inferred from homology"/>
<dbReference type="PANTHER" id="PTHR30203">
    <property type="entry name" value="OUTER MEMBRANE CATION EFFLUX PROTEIN"/>
    <property type="match status" value="1"/>
</dbReference>
<dbReference type="Pfam" id="PF02321">
    <property type="entry name" value="OEP"/>
    <property type="match status" value="2"/>
</dbReference>
<dbReference type="Gene3D" id="1.20.1600.10">
    <property type="entry name" value="Outer membrane efflux proteins (OEP)"/>
    <property type="match status" value="1"/>
</dbReference>